<dbReference type="HOGENOM" id="CLU_2312924_0_0_1"/>
<accession>U9TYP4</accession>
<dbReference type="EMBL" id="KI284102">
    <property type="protein sequence ID" value="ESA13235.1"/>
    <property type="molecule type" value="Genomic_DNA"/>
</dbReference>
<gene>
    <name evidence="1" type="ORF">GLOINDRAFT_95990</name>
</gene>
<sequence length="100" mass="11399">FKVLNIIYVNVVKKSSIIFDQCDTMITNFLIGCITLRTHLILYLELGNLKVLFASFKFFQFGIIGSFALKVSFALKFFQFGIEDLLSSSDFTSDISLLYC</sequence>
<dbReference type="AlphaFoldDB" id="U9TYP4"/>
<reference evidence="1" key="1">
    <citation type="submission" date="2013-07" db="EMBL/GenBank/DDBJ databases">
        <title>The genome of an arbuscular mycorrhizal fungus provides insights into the evolution of the oldest plant symbiosis.</title>
        <authorList>
            <consortium name="DOE Joint Genome Institute"/>
            <person name="Tisserant E."/>
            <person name="Malbreil M."/>
            <person name="Kuo A."/>
            <person name="Kohler A."/>
            <person name="Symeonidi A."/>
            <person name="Balestrini R."/>
            <person name="Charron P."/>
            <person name="Duensing N."/>
            <person name="Frei-dit-Frey N."/>
            <person name="Gianinazzi-Pearson V."/>
            <person name="Gilbert B."/>
            <person name="Handa Y."/>
            <person name="Hijri M."/>
            <person name="Kaul R."/>
            <person name="Kawaguchi M."/>
            <person name="Krajinski F."/>
            <person name="Lammers P."/>
            <person name="Lapierre D."/>
            <person name="Masclaux F.G."/>
            <person name="Murat C."/>
            <person name="Morin E."/>
            <person name="Ndikumana S."/>
            <person name="Pagni M."/>
            <person name="Petitpierre D."/>
            <person name="Requena N."/>
            <person name="Rosikiewicz P."/>
            <person name="Riley R."/>
            <person name="Saito K."/>
            <person name="San Clemente H."/>
            <person name="Shapiro H."/>
            <person name="van Tuinen D."/>
            <person name="Becard G."/>
            <person name="Bonfante P."/>
            <person name="Paszkowski U."/>
            <person name="Shachar-Hill Y."/>
            <person name="Young J.P."/>
            <person name="Sanders I.R."/>
            <person name="Henrissat B."/>
            <person name="Rensing S.A."/>
            <person name="Grigoriev I.V."/>
            <person name="Corradi N."/>
            <person name="Roux C."/>
            <person name="Martin F."/>
        </authorList>
    </citation>
    <scope>NUCLEOTIDE SEQUENCE</scope>
    <source>
        <strain evidence="1">DAOM 197198</strain>
    </source>
</reference>
<evidence type="ECO:0000313" key="1">
    <source>
        <dbReference type="EMBL" id="ESA13235.1"/>
    </source>
</evidence>
<proteinExistence type="predicted"/>
<feature type="non-terminal residue" evidence="1">
    <location>
        <position position="1"/>
    </location>
</feature>
<name>U9TYP4_RHIID</name>
<protein>
    <submittedName>
        <fullName evidence="1">Uncharacterized protein</fullName>
    </submittedName>
</protein>
<organism evidence="1">
    <name type="scientific">Rhizophagus irregularis (strain DAOM 181602 / DAOM 197198 / MUCL 43194)</name>
    <name type="common">Arbuscular mycorrhizal fungus</name>
    <name type="synonym">Glomus intraradices</name>
    <dbReference type="NCBI Taxonomy" id="747089"/>
    <lineage>
        <taxon>Eukaryota</taxon>
        <taxon>Fungi</taxon>
        <taxon>Fungi incertae sedis</taxon>
        <taxon>Mucoromycota</taxon>
        <taxon>Glomeromycotina</taxon>
        <taxon>Glomeromycetes</taxon>
        <taxon>Glomerales</taxon>
        <taxon>Glomeraceae</taxon>
        <taxon>Rhizophagus</taxon>
    </lineage>
</organism>